<dbReference type="PROSITE" id="PS00028">
    <property type="entry name" value="ZINC_FINGER_C2H2_1"/>
    <property type="match status" value="2"/>
</dbReference>
<dbReference type="PANTHER" id="PTHR24403:SF67">
    <property type="entry name" value="FI01116P-RELATED"/>
    <property type="match status" value="1"/>
</dbReference>
<dbReference type="SMART" id="SM00355">
    <property type="entry name" value="ZnF_C2H2"/>
    <property type="match status" value="7"/>
</dbReference>
<evidence type="ECO:0000256" key="4">
    <source>
        <dbReference type="ARBA" id="ARBA00022833"/>
    </source>
</evidence>
<reference evidence="7" key="2">
    <citation type="submission" date="2015-02" db="UniProtKB">
        <authorList>
            <consortium name="EnsemblMetazoa"/>
        </authorList>
    </citation>
    <scope>IDENTIFICATION</scope>
</reference>
<dbReference type="GO" id="GO:0045944">
    <property type="term" value="P:positive regulation of transcription by RNA polymerase II"/>
    <property type="evidence" value="ECO:0007669"/>
    <property type="project" value="TreeGrafter"/>
</dbReference>
<accession>T1JL74</accession>
<proteinExistence type="predicted"/>
<protein>
    <recommendedName>
        <fullName evidence="6">C2H2-type domain-containing protein</fullName>
    </recommendedName>
</protein>
<dbReference type="PROSITE" id="PS50157">
    <property type="entry name" value="ZINC_FINGER_C2H2_2"/>
    <property type="match status" value="3"/>
</dbReference>
<evidence type="ECO:0000313" key="7">
    <source>
        <dbReference type="EnsemblMetazoa" id="SMAR014604-PA"/>
    </source>
</evidence>
<dbReference type="PANTHER" id="PTHR24403">
    <property type="entry name" value="ZINC FINGER PROTEIN"/>
    <property type="match status" value="1"/>
</dbReference>
<dbReference type="AlphaFoldDB" id="T1JL74"/>
<dbReference type="Pfam" id="PF00096">
    <property type="entry name" value="zf-C2H2"/>
    <property type="match status" value="1"/>
</dbReference>
<keyword evidence="1" id="KW-0479">Metal-binding</keyword>
<dbReference type="EMBL" id="JH432213">
    <property type="status" value="NOT_ANNOTATED_CDS"/>
    <property type="molecule type" value="Genomic_DNA"/>
</dbReference>
<dbReference type="InterPro" id="IPR050688">
    <property type="entry name" value="Zinc_finger/UBP_domain"/>
</dbReference>
<dbReference type="InterPro" id="IPR036236">
    <property type="entry name" value="Znf_C2H2_sf"/>
</dbReference>
<dbReference type="STRING" id="126957.T1JL74"/>
<dbReference type="InterPro" id="IPR013087">
    <property type="entry name" value="Znf_C2H2_type"/>
</dbReference>
<dbReference type="eggNOG" id="KOG1721">
    <property type="taxonomic scope" value="Eukaryota"/>
</dbReference>
<dbReference type="OMA" id="ECKRERG"/>
<organism evidence="7 8">
    <name type="scientific">Strigamia maritima</name>
    <name type="common">European centipede</name>
    <name type="synonym">Geophilus maritimus</name>
    <dbReference type="NCBI Taxonomy" id="126957"/>
    <lineage>
        <taxon>Eukaryota</taxon>
        <taxon>Metazoa</taxon>
        <taxon>Ecdysozoa</taxon>
        <taxon>Arthropoda</taxon>
        <taxon>Myriapoda</taxon>
        <taxon>Chilopoda</taxon>
        <taxon>Pleurostigmophora</taxon>
        <taxon>Geophilomorpha</taxon>
        <taxon>Linotaeniidae</taxon>
        <taxon>Strigamia</taxon>
    </lineage>
</organism>
<evidence type="ECO:0000256" key="5">
    <source>
        <dbReference type="PROSITE-ProRule" id="PRU00042"/>
    </source>
</evidence>
<keyword evidence="8" id="KW-1185">Reference proteome</keyword>
<evidence type="ECO:0000313" key="8">
    <source>
        <dbReference type="Proteomes" id="UP000014500"/>
    </source>
</evidence>
<feature type="domain" description="C2H2-type" evidence="6">
    <location>
        <begin position="134"/>
        <end position="161"/>
    </location>
</feature>
<dbReference type="EnsemblMetazoa" id="SMAR014604-RA">
    <property type="protein sequence ID" value="SMAR014604-PA"/>
    <property type="gene ID" value="SMAR014604"/>
</dbReference>
<keyword evidence="4" id="KW-0862">Zinc</keyword>
<feature type="domain" description="C2H2-type" evidence="6">
    <location>
        <begin position="21"/>
        <end position="50"/>
    </location>
</feature>
<dbReference type="PhylomeDB" id="T1JL74"/>
<dbReference type="Gene3D" id="3.30.160.60">
    <property type="entry name" value="Classic Zinc Finger"/>
    <property type="match status" value="4"/>
</dbReference>
<keyword evidence="3 5" id="KW-0863">Zinc-finger</keyword>
<evidence type="ECO:0000256" key="1">
    <source>
        <dbReference type="ARBA" id="ARBA00022723"/>
    </source>
</evidence>
<dbReference type="Proteomes" id="UP000014500">
    <property type="component" value="Unassembled WGS sequence"/>
</dbReference>
<dbReference type="HOGENOM" id="CLU_1173166_0_0_1"/>
<evidence type="ECO:0000259" key="6">
    <source>
        <dbReference type="PROSITE" id="PS50157"/>
    </source>
</evidence>
<evidence type="ECO:0000256" key="2">
    <source>
        <dbReference type="ARBA" id="ARBA00022737"/>
    </source>
</evidence>
<feature type="domain" description="C2H2-type" evidence="6">
    <location>
        <begin position="169"/>
        <end position="196"/>
    </location>
</feature>
<dbReference type="GO" id="GO:0005634">
    <property type="term" value="C:nucleus"/>
    <property type="evidence" value="ECO:0007669"/>
    <property type="project" value="TreeGrafter"/>
</dbReference>
<name>T1JL74_STRMM</name>
<dbReference type="SUPFAM" id="SSF57667">
    <property type="entry name" value="beta-beta-alpha zinc fingers"/>
    <property type="match status" value="3"/>
</dbReference>
<sequence>MHHEETPNRMTPKKCKKPVGFKCTYPNCNYRSERKFDFDGHERIHTNEKPFACRHCEYKGRLKSYLRRHVEKEHEKCLKCDICNFTTTDGKKWRLHSFTHAWEKPFGCNFCGFVCKTDIILKKHVRTHAPKLKYACNECEEEFESKSELNSHGKTHLKRERDGNEKLEFRCSQCEYRTNLKRLLPLHVLVHSKKRNFKCWLCHFECKRERGLRLHLRRKHDTELSAKRQTRF</sequence>
<reference evidence="8" key="1">
    <citation type="submission" date="2011-05" db="EMBL/GenBank/DDBJ databases">
        <authorList>
            <person name="Richards S.R."/>
            <person name="Qu J."/>
            <person name="Jiang H."/>
            <person name="Jhangiani S.N."/>
            <person name="Agravi P."/>
            <person name="Goodspeed R."/>
            <person name="Gross S."/>
            <person name="Mandapat C."/>
            <person name="Jackson L."/>
            <person name="Mathew T."/>
            <person name="Pu L."/>
            <person name="Thornton R."/>
            <person name="Saada N."/>
            <person name="Wilczek-Boney K.B."/>
            <person name="Lee S."/>
            <person name="Kovar C."/>
            <person name="Wu Y."/>
            <person name="Scherer S.E."/>
            <person name="Worley K.C."/>
            <person name="Muzny D.M."/>
            <person name="Gibbs R."/>
        </authorList>
    </citation>
    <scope>NUCLEOTIDE SEQUENCE</scope>
    <source>
        <strain evidence="8">Brora</strain>
    </source>
</reference>
<evidence type="ECO:0000256" key="3">
    <source>
        <dbReference type="ARBA" id="ARBA00022771"/>
    </source>
</evidence>
<dbReference type="GO" id="GO:0008270">
    <property type="term" value="F:zinc ion binding"/>
    <property type="evidence" value="ECO:0007669"/>
    <property type="project" value="UniProtKB-KW"/>
</dbReference>
<keyword evidence="2" id="KW-0677">Repeat</keyword>